<gene>
    <name evidence="2" type="primary">nemA</name>
    <name evidence="2" type="ORF">CENDO_00080</name>
</gene>
<dbReference type="EC" id="1.-.-.-" evidence="2"/>
<protein>
    <submittedName>
        <fullName evidence="2">N-ethylmaleimide reductase</fullName>
        <ecNumber evidence="2">1.-.-.-</ecNumber>
    </submittedName>
</protein>
<dbReference type="InterPro" id="IPR013785">
    <property type="entry name" value="Aldolase_TIM"/>
</dbReference>
<evidence type="ECO:0000313" key="2">
    <source>
        <dbReference type="EMBL" id="QCB27328.1"/>
    </source>
</evidence>
<dbReference type="PANTHER" id="PTHR22893">
    <property type="entry name" value="NADH OXIDOREDUCTASE-RELATED"/>
    <property type="match status" value="1"/>
</dbReference>
<dbReference type="Gene3D" id="3.20.20.70">
    <property type="entry name" value="Aldolase class I"/>
    <property type="match status" value="1"/>
</dbReference>
<dbReference type="InterPro" id="IPR045247">
    <property type="entry name" value="Oye-like"/>
</dbReference>
<keyword evidence="2" id="KW-0560">Oxidoreductase</keyword>
<dbReference type="GO" id="GO:0016491">
    <property type="term" value="F:oxidoreductase activity"/>
    <property type="evidence" value="ECO:0007669"/>
    <property type="project" value="UniProtKB-KW"/>
</dbReference>
<evidence type="ECO:0000313" key="3">
    <source>
        <dbReference type="Proteomes" id="UP000296352"/>
    </source>
</evidence>
<dbReference type="EMBL" id="CP039247">
    <property type="protein sequence ID" value="QCB27328.1"/>
    <property type="molecule type" value="Genomic_DNA"/>
</dbReference>
<evidence type="ECO:0000259" key="1">
    <source>
        <dbReference type="Pfam" id="PF00724"/>
    </source>
</evidence>
<dbReference type="PANTHER" id="PTHR22893:SF91">
    <property type="entry name" value="NADPH DEHYDROGENASE 2-RELATED"/>
    <property type="match status" value="1"/>
</dbReference>
<dbReference type="Pfam" id="PF00724">
    <property type="entry name" value="Oxidored_FMN"/>
    <property type="match status" value="1"/>
</dbReference>
<feature type="domain" description="NADH:flavin oxidoreductase/NADH oxidase N-terminal" evidence="1">
    <location>
        <begin position="5"/>
        <end position="336"/>
    </location>
</feature>
<proteinExistence type="predicted"/>
<dbReference type="SUPFAM" id="SSF51395">
    <property type="entry name" value="FMN-linked oxidoreductases"/>
    <property type="match status" value="1"/>
</dbReference>
<dbReference type="RefSeq" id="WP_136140222.1">
    <property type="nucleotide sequence ID" value="NZ_CP039247.1"/>
</dbReference>
<dbReference type="CDD" id="cd02933">
    <property type="entry name" value="OYE_like_FMN"/>
    <property type="match status" value="1"/>
</dbReference>
<name>A0A4V1CE95_9CORY</name>
<dbReference type="Proteomes" id="UP000296352">
    <property type="component" value="Chromosome"/>
</dbReference>
<sequence length="359" mass="38607">MSNTLFDSIRLGSTTAANRVVMAPLTRLRAGTEGVPNELLTTYYTQRASAGLVVTEGAWPVIEGRTWYGQPGIETQEQQDAWARVADSVHAEGGLIAMQIMHGGRISHPELTGTGRTVGASPIAPPNPIRISTGKADSPAPHALTEEEIREVIQGFVKAARRAVDAGMDAVQIHGANGYLLHQFLSPASNQRTDGYGGTPANHARLLSEVIRAVAGEIGPERTGFRLSPQHNIQGAEELDAEFTKEVYLALARNIADLPLHHVDILNADPASDLIQAIRGEINAPFIANSGFGTQTTREEAMGLVADGVADAISVGRPIIANPDLVRRWREDLPENEPDQDTFYTEGAAGYTDYPFYEG</sequence>
<dbReference type="KEGG" id="cee:CENDO_00080"/>
<accession>A0A4V1CE95</accession>
<dbReference type="OrthoDB" id="3169239at2"/>
<dbReference type="GO" id="GO:0010181">
    <property type="term" value="F:FMN binding"/>
    <property type="evidence" value="ECO:0007669"/>
    <property type="project" value="InterPro"/>
</dbReference>
<reference evidence="2 3" key="1">
    <citation type="submission" date="2019-04" db="EMBL/GenBank/DDBJ databases">
        <title>Corynebacterium endometrii sp. nov., isolated from the uterus of a cow with endometritis.</title>
        <authorList>
            <person name="Ballas P."/>
            <person name="Ruckert C."/>
            <person name="Wagener K."/>
            <person name="Drillich M."/>
            <person name="Kaempfer P."/>
            <person name="Busse H.-J."/>
            <person name="Ehling-Schulz M."/>
        </authorList>
    </citation>
    <scope>NUCLEOTIDE SEQUENCE [LARGE SCALE GENOMIC DNA]</scope>
    <source>
        <strain evidence="2 3">LMM-1653</strain>
    </source>
</reference>
<dbReference type="InterPro" id="IPR001155">
    <property type="entry name" value="OxRdtase_FMN_N"/>
</dbReference>
<keyword evidence="3" id="KW-1185">Reference proteome</keyword>
<dbReference type="AlphaFoldDB" id="A0A4V1CE95"/>
<organism evidence="2 3">
    <name type="scientific">Corynebacterium endometrii</name>
    <dbReference type="NCBI Taxonomy" id="2488819"/>
    <lineage>
        <taxon>Bacteria</taxon>
        <taxon>Bacillati</taxon>
        <taxon>Actinomycetota</taxon>
        <taxon>Actinomycetes</taxon>
        <taxon>Mycobacteriales</taxon>
        <taxon>Corynebacteriaceae</taxon>
        <taxon>Corynebacterium</taxon>
    </lineage>
</organism>